<name>A0AAE9EBW3_CAEBR</name>
<accession>A0AAE9EBW3</accession>
<sequence>MISAHSTSILDQSPPALRIGRRRCASEVRSEPARVSSSDPSCQKCKELHARVQEQRAYRKKLVEKKDEKIRNLMDHIDGYGKVMDQNAEMKQEVRKMQTRVNDLEAKNLRLATENFDLKVQMRDMENQHVMDRQADQDKIIELEQVIGYLQTLNMRLGDAQ</sequence>
<evidence type="ECO:0000313" key="2">
    <source>
        <dbReference type="EMBL" id="UMM20121.1"/>
    </source>
</evidence>
<gene>
    <name evidence="2" type="ORF">L5515_015476</name>
</gene>
<keyword evidence="3" id="KW-1185">Reference proteome</keyword>
<reference evidence="2 3" key="1">
    <citation type="submission" date="2022-04" db="EMBL/GenBank/DDBJ databases">
        <title>Chromosome-level reference genomes for two strains of Caenorhabditis briggsae: an improved platform for comparative genomics.</title>
        <authorList>
            <person name="Stevens L."/>
            <person name="Andersen E."/>
        </authorList>
    </citation>
    <scope>NUCLEOTIDE SEQUENCE [LARGE SCALE GENOMIC DNA]</scope>
    <source>
        <strain evidence="2">VX34</strain>
        <tissue evidence="2">Whole-organism</tissue>
    </source>
</reference>
<organism evidence="2 3">
    <name type="scientific">Caenorhabditis briggsae</name>
    <dbReference type="NCBI Taxonomy" id="6238"/>
    <lineage>
        <taxon>Eukaryota</taxon>
        <taxon>Metazoa</taxon>
        <taxon>Ecdysozoa</taxon>
        <taxon>Nematoda</taxon>
        <taxon>Chromadorea</taxon>
        <taxon>Rhabditida</taxon>
        <taxon>Rhabditina</taxon>
        <taxon>Rhabditomorpha</taxon>
        <taxon>Rhabditoidea</taxon>
        <taxon>Rhabditidae</taxon>
        <taxon>Peloderinae</taxon>
        <taxon>Caenorhabditis</taxon>
    </lineage>
</organism>
<feature type="coiled-coil region" evidence="1">
    <location>
        <begin position="87"/>
        <end position="114"/>
    </location>
</feature>
<evidence type="ECO:0000256" key="1">
    <source>
        <dbReference type="SAM" id="Coils"/>
    </source>
</evidence>
<dbReference type="AlphaFoldDB" id="A0AAE9EBW3"/>
<dbReference type="EMBL" id="CP092621">
    <property type="protein sequence ID" value="UMM20121.1"/>
    <property type="molecule type" value="Genomic_DNA"/>
</dbReference>
<dbReference type="Proteomes" id="UP000829354">
    <property type="component" value="Chromosome II"/>
</dbReference>
<evidence type="ECO:0000313" key="3">
    <source>
        <dbReference type="Proteomes" id="UP000829354"/>
    </source>
</evidence>
<keyword evidence="1" id="KW-0175">Coiled coil</keyword>
<proteinExistence type="predicted"/>
<protein>
    <submittedName>
        <fullName evidence="2">Uncharacterized protein</fullName>
    </submittedName>
</protein>